<protein>
    <submittedName>
        <fullName evidence="1">Uncharacterized protein</fullName>
    </submittedName>
</protein>
<gene>
    <name evidence="1" type="ORF">OCV57_05375</name>
</gene>
<dbReference type="RefSeq" id="WP_195552210.1">
    <property type="nucleotide sequence ID" value="NZ_JAOQJZ010000004.1"/>
</dbReference>
<accession>A0AAE3LH97</accession>
<dbReference type="AlphaFoldDB" id="A0AAE3LH97"/>
<evidence type="ECO:0000313" key="2">
    <source>
        <dbReference type="Proteomes" id="UP001208131"/>
    </source>
</evidence>
<comment type="caution">
    <text evidence="1">The sequence shown here is derived from an EMBL/GenBank/DDBJ whole genome shotgun (WGS) entry which is preliminary data.</text>
</comment>
<proteinExistence type="predicted"/>
<evidence type="ECO:0000313" key="1">
    <source>
        <dbReference type="EMBL" id="MCU6705358.1"/>
    </source>
</evidence>
<dbReference type="EMBL" id="JAOQJZ010000004">
    <property type="protein sequence ID" value="MCU6705358.1"/>
    <property type="molecule type" value="Genomic_DNA"/>
</dbReference>
<keyword evidence="2" id="KW-1185">Reference proteome</keyword>
<organism evidence="1 2">
    <name type="scientific">Hominimerdicola aceti</name>
    <dbReference type="NCBI Taxonomy" id="2981726"/>
    <lineage>
        <taxon>Bacteria</taxon>
        <taxon>Bacillati</taxon>
        <taxon>Bacillota</taxon>
        <taxon>Clostridia</taxon>
        <taxon>Eubacteriales</taxon>
        <taxon>Oscillospiraceae</taxon>
        <taxon>Hominimerdicola</taxon>
    </lineage>
</organism>
<reference evidence="1 2" key="1">
    <citation type="journal article" date="2021" name="ISME Commun">
        <title>Automated analysis of genomic sequences facilitates high-throughput and comprehensive description of bacteria.</title>
        <authorList>
            <person name="Hitch T.C.A."/>
        </authorList>
    </citation>
    <scope>NUCLEOTIDE SEQUENCE [LARGE SCALE GENOMIC DNA]</scope>
    <source>
        <strain evidence="1 2">Sanger_31</strain>
    </source>
</reference>
<name>A0AAE3LH97_9FIRM</name>
<sequence length="50" mass="5809">MTIALEEVAPIFKDVKWDFIRYSTVNDVLKGTDYISDPHLQISYYVISRG</sequence>
<dbReference type="Proteomes" id="UP001208131">
    <property type="component" value="Unassembled WGS sequence"/>
</dbReference>